<gene>
    <name evidence="3" type="ORF">OL497_11520</name>
</gene>
<accession>A0ABT3IKN5</accession>
<dbReference type="InterPro" id="IPR006530">
    <property type="entry name" value="YD"/>
</dbReference>
<reference evidence="3 4" key="1">
    <citation type="submission" date="2022-10" db="EMBL/GenBank/DDBJ databases">
        <title>Chitinophaga nivalis PC15 sp. nov., isolated from Pyeongchang county, South Korea.</title>
        <authorList>
            <person name="Trinh H.N."/>
        </authorList>
    </citation>
    <scope>NUCLEOTIDE SEQUENCE [LARGE SCALE GENOMIC DNA]</scope>
    <source>
        <strain evidence="3 4">PC14</strain>
    </source>
</reference>
<dbReference type="RefSeq" id="WP_264730219.1">
    <property type="nucleotide sequence ID" value="NZ_JAPDNR010000001.1"/>
</dbReference>
<keyword evidence="1" id="KW-0732">Signal</keyword>
<keyword evidence="4" id="KW-1185">Reference proteome</keyword>
<feature type="signal peptide" evidence="1">
    <location>
        <begin position="1"/>
        <end position="21"/>
    </location>
</feature>
<evidence type="ECO:0000313" key="3">
    <source>
        <dbReference type="EMBL" id="MCW3484527.1"/>
    </source>
</evidence>
<name>A0ABT3IKN5_9BACT</name>
<dbReference type="EMBL" id="JAPDNS010000001">
    <property type="protein sequence ID" value="MCW3484527.1"/>
    <property type="molecule type" value="Genomic_DNA"/>
</dbReference>
<dbReference type="Pfam" id="PF19404">
    <property type="entry name" value="DUF5977"/>
    <property type="match status" value="1"/>
</dbReference>
<feature type="domain" description="DUF5977" evidence="2">
    <location>
        <begin position="1035"/>
        <end position="1097"/>
    </location>
</feature>
<comment type="caution">
    <text evidence="3">The sequence shown here is derived from an EMBL/GenBank/DDBJ whole genome shotgun (WGS) entry which is preliminary data.</text>
</comment>
<sequence>MKLIKTLTLILLVVLSTPWYSKGQAQQQPGIDGHFPEMIPHSPNAASLGTYGQIPTSLFNGLPQISIPVGQLVLGGINVDLSLNYHAGGIHPDYHPGWVGLGWNLIAGGTITREVNGGVDETISPYVTPDSLYSYYSHYSVSAADDWNNGDSLYRYVNIRSGASAYPAPDEFIFNFGKYSGSFFYDHTGKWQVRSESPLYLKVEEELKTNFELQPQPGGSSIPLRRIFYKFTLTTPDGCRYIFGGTQESIEFTRASNSEGNSGYNIKVIPTSWHLTQIITASGRKIDFKYQHDQLLLTQRSSILLYSFTGSHDNIGSRNDPYQQSVAIINPSYLSEITAADQKVTFSRSNTNELSFDYNMNELQASIYNDLGPNGRFPTLGVFRWKKLDTISFYAGNNNLLKKVVLNYKDQSNSRLMLTSVQEIGMGLNRKSPYLFTYDTTALPAYNSQQLDHWGFYNGRNYFAGHSTYYSPDEIPAYAASRAPHDSLMKAGILTGITYPTGGNTRFEYEPHAYSKIVQKYPFRLEEAGGNLKAGGLRIKKITDTDIGGKITNSKTYQYITDYNAGGKASSGILSGVPNYLDRNYWDLQEYKLDYWYWYDYSIEPLSHTNGNHVTYSEVAEILADSSYTIYQYTNHNNPAYLDQEHAGMLYTAPGQWVMDPHTSMALERGKLLRKRHYSTPGTLLKDTRYEYDVTSDRFKEAIRNVYISQRQFGKLYDYRITSYFTYTYPSYLTAEKDTTYDMNGANPIGTQTTYTYDKGYRVLKQTQTQNSKDQYLATYYTYPADIPRSHPSLQATPTIYREMMTRNMTALPVEIRKTITINRAQFTTSALLQQYALYPNKNILPAQVWSLNTNQPLSDFAALTIQVRDTTIAGTTQKYELLAADKRYTTQLLYDRYDSNGNVLQLHKANDVNTSFIWDYTGRYPLAQITGSNYDSLLAFTNKQLFTTYQTDSVIRKEVDKIRQNTTLAPRLVNTYTYAYGWGMSSATDPAGKILYYEYDGLGQLQRVRDQDKNILKSYCYYYMGQRRDCSGLYYNEAKSKDFNRECGVGYLPDTVRYTVPFGKYQGLTELEADKKALADIDSNGQKYANTVGKCTKIYYARIRYANLNVVLIDGNRHDEGMFDHQYDMYVDFYDDPAGTIPATVSNLPIALIFDKSTMTTPASPNPYTVKANGSSFLVIKQVATKQEWLIFDSNGGSRIDKEFFYNHTLLPKEGYKVID</sequence>
<dbReference type="InterPro" id="IPR046020">
    <property type="entry name" value="DUF5977"/>
</dbReference>
<protein>
    <submittedName>
        <fullName evidence="3">DUF5977 domain-containing protein</fullName>
    </submittedName>
</protein>
<feature type="chain" id="PRO_5045642574" evidence="1">
    <location>
        <begin position="22"/>
        <end position="1221"/>
    </location>
</feature>
<evidence type="ECO:0000259" key="2">
    <source>
        <dbReference type="Pfam" id="PF19404"/>
    </source>
</evidence>
<evidence type="ECO:0000256" key="1">
    <source>
        <dbReference type="SAM" id="SignalP"/>
    </source>
</evidence>
<evidence type="ECO:0000313" key="4">
    <source>
        <dbReference type="Proteomes" id="UP001207742"/>
    </source>
</evidence>
<dbReference type="NCBIfam" id="TIGR01643">
    <property type="entry name" value="YD_repeat_2x"/>
    <property type="match status" value="1"/>
</dbReference>
<dbReference type="Proteomes" id="UP001207742">
    <property type="component" value="Unassembled WGS sequence"/>
</dbReference>
<proteinExistence type="predicted"/>
<organism evidence="3 4">
    <name type="scientific">Chitinophaga nivalis</name>
    <dbReference type="NCBI Taxonomy" id="2991709"/>
    <lineage>
        <taxon>Bacteria</taxon>
        <taxon>Pseudomonadati</taxon>
        <taxon>Bacteroidota</taxon>
        <taxon>Chitinophagia</taxon>
        <taxon>Chitinophagales</taxon>
        <taxon>Chitinophagaceae</taxon>
        <taxon>Chitinophaga</taxon>
    </lineage>
</organism>